<evidence type="ECO:0000313" key="3">
    <source>
        <dbReference type="Proteomes" id="UP000324255"/>
    </source>
</evidence>
<name>A0AB34CEN4_9GAMM</name>
<dbReference type="GO" id="GO:0008270">
    <property type="term" value="F:zinc ion binding"/>
    <property type="evidence" value="ECO:0007669"/>
    <property type="project" value="InterPro"/>
</dbReference>
<dbReference type="GO" id="GO:0003676">
    <property type="term" value="F:nucleic acid binding"/>
    <property type="evidence" value="ECO:0007669"/>
    <property type="project" value="InterPro"/>
</dbReference>
<dbReference type="InterPro" id="IPR003615">
    <property type="entry name" value="HNH_nuc"/>
</dbReference>
<dbReference type="SMART" id="SM00507">
    <property type="entry name" value="HNHc"/>
    <property type="match status" value="1"/>
</dbReference>
<feature type="domain" description="HNH nuclease" evidence="1">
    <location>
        <begin position="53"/>
        <end position="107"/>
    </location>
</feature>
<dbReference type="AlphaFoldDB" id="A0AB34CEN4"/>
<dbReference type="CDD" id="cd00085">
    <property type="entry name" value="HNHc"/>
    <property type="match status" value="1"/>
</dbReference>
<gene>
    <name evidence="2" type="ORF">F3I20_21990</name>
</gene>
<keyword evidence="2" id="KW-0540">Nuclease</keyword>
<comment type="caution">
    <text evidence="2">The sequence shown here is derived from an EMBL/GenBank/DDBJ whole genome shotgun (WGS) entry which is preliminary data.</text>
</comment>
<organism evidence="2 3">
    <name type="scientific">Candidatus Pantoea gossypiicola</name>
    <dbReference type="NCBI Taxonomy" id="2608008"/>
    <lineage>
        <taxon>Bacteria</taxon>
        <taxon>Pseudomonadati</taxon>
        <taxon>Pseudomonadota</taxon>
        <taxon>Gammaproteobacteria</taxon>
        <taxon>Enterobacterales</taxon>
        <taxon>Erwiniaceae</taxon>
        <taxon>Pantoea</taxon>
    </lineage>
</organism>
<dbReference type="Pfam" id="PF01844">
    <property type="entry name" value="HNH"/>
    <property type="match status" value="1"/>
</dbReference>
<sequence>MPPRIKKACRVRGCRFVTVDPSGYCDKHVGQGWKNYSKGQSATERGYGAEWRKLRNQVVRRDKGLCQQCKREGIYRPGSSVDHVIAKAHGGTDALSNLECICTDHHRAKTARERLK</sequence>
<dbReference type="GO" id="GO:0004519">
    <property type="term" value="F:endonuclease activity"/>
    <property type="evidence" value="ECO:0007669"/>
    <property type="project" value="UniProtKB-KW"/>
</dbReference>
<dbReference type="RefSeq" id="WP_150015737.1">
    <property type="nucleotide sequence ID" value="NZ_VWVM01000027.1"/>
</dbReference>
<dbReference type="Proteomes" id="UP000324255">
    <property type="component" value="Unassembled WGS sequence"/>
</dbReference>
<protein>
    <submittedName>
        <fullName evidence="2">HNH endonuclease</fullName>
    </submittedName>
</protein>
<dbReference type="EMBL" id="VWVM01000027">
    <property type="protein sequence ID" value="KAA6118679.1"/>
    <property type="molecule type" value="Genomic_DNA"/>
</dbReference>
<keyword evidence="3" id="KW-1185">Reference proteome</keyword>
<evidence type="ECO:0000259" key="1">
    <source>
        <dbReference type="SMART" id="SM00507"/>
    </source>
</evidence>
<proteinExistence type="predicted"/>
<keyword evidence="2" id="KW-0255">Endonuclease</keyword>
<accession>A0AB34CEN4</accession>
<dbReference type="InterPro" id="IPR002711">
    <property type="entry name" value="HNH"/>
</dbReference>
<evidence type="ECO:0000313" key="2">
    <source>
        <dbReference type="EMBL" id="KAA6118679.1"/>
    </source>
</evidence>
<reference evidence="2 3" key="1">
    <citation type="submission" date="2019-09" db="EMBL/GenBank/DDBJ databases">
        <title>Genomic diversity of phyloplane-associated Pantoea species in Pakistan cotton crop.</title>
        <authorList>
            <person name="Tufail M.R."/>
            <person name="Cook D.R."/>
        </authorList>
    </citation>
    <scope>NUCLEOTIDE SEQUENCE [LARGE SCALE GENOMIC DNA]</scope>
    <source>
        <strain evidence="2 3">B_8</strain>
    </source>
</reference>
<dbReference type="Gene3D" id="1.10.30.50">
    <property type="match status" value="1"/>
</dbReference>
<keyword evidence="2" id="KW-0378">Hydrolase</keyword>